<dbReference type="SUPFAM" id="SSF53335">
    <property type="entry name" value="S-adenosyl-L-methionine-dependent methyltransferases"/>
    <property type="match status" value="1"/>
</dbReference>
<keyword evidence="10" id="KW-1185">Reference proteome</keyword>
<feature type="binding site" evidence="6">
    <location>
        <position position="90"/>
    </location>
    <ligand>
        <name>S-adenosyl-L-methionine</name>
        <dbReference type="ChEBI" id="CHEBI:59789"/>
    </ligand>
</feature>
<keyword evidence="4 6" id="KW-0808">Transferase</keyword>
<dbReference type="EC" id="2.1.1.-" evidence="6"/>
<dbReference type="PANTHER" id="PTHR31760:SF0">
    <property type="entry name" value="S-ADENOSYL-L-METHIONINE-DEPENDENT METHYLTRANSFERASES SUPERFAMILY PROTEIN"/>
    <property type="match status" value="1"/>
</dbReference>
<dbReference type="InterPro" id="IPR029063">
    <property type="entry name" value="SAM-dependent_MTases_sf"/>
</dbReference>
<dbReference type="EMBL" id="JAPMKU010000002">
    <property type="protein sequence ID" value="MCX7468463.1"/>
    <property type="molecule type" value="Genomic_DNA"/>
</dbReference>
<keyword evidence="5 6" id="KW-0949">S-adenosyl-L-methionine</keyword>
<comment type="caution">
    <text evidence="8">The sequence shown here is derived from an EMBL/GenBank/DDBJ whole genome shotgun (WGS) entry which is preliminary data.</text>
</comment>
<evidence type="ECO:0000313" key="8">
    <source>
        <dbReference type="EMBL" id="MCX7468463.1"/>
    </source>
</evidence>
<dbReference type="GO" id="GO:0070043">
    <property type="term" value="F:rRNA (guanine-N7-)-methyltransferase activity"/>
    <property type="evidence" value="ECO:0007669"/>
    <property type="project" value="UniProtKB-UniRule"/>
</dbReference>
<dbReference type="GO" id="GO:0005829">
    <property type="term" value="C:cytosol"/>
    <property type="evidence" value="ECO:0007669"/>
    <property type="project" value="TreeGrafter"/>
</dbReference>
<dbReference type="NCBIfam" id="TIGR00138">
    <property type="entry name" value="rsmG_gidB"/>
    <property type="match status" value="1"/>
</dbReference>
<comment type="subcellular location">
    <subcellularLocation>
        <location evidence="6">Cytoplasm</location>
    </subcellularLocation>
</comment>
<dbReference type="HAMAP" id="MF_00074">
    <property type="entry name" value="16SrRNA_methyltr_G"/>
    <property type="match status" value="1"/>
</dbReference>
<dbReference type="InterPro" id="IPR003682">
    <property type="entry name" value="rRNA_ssu_MeTfrase_G"/>
</dbReference>
<reference evidence="8" key="1">
    <citation type="submission" date="2022-11" db="EMBL/GenBank/DDBJ databases">
        <title>Corynebacterium sp. isolated from Penguins.</title>
        <authorList>
            <person name="Sedlar K."/>
            <person name="Svec P."/>
        </authorList>
    </citation>
    <scope>NUCLEOTIDE SEQUENCE</scope>
    <source>
        <strain evidence="7">P7003</strain>
        <strain evidence="8">P7374</strain>
    </source>
</reference>
<dbReference type="Pfam" id="PF02527">
    <property type="entry name" value="GidB"/>
    <property type="match status" value="1"/>
</dbReference>
<dbReference type="AlphaFoldDB" id="A0A9Q4C994"/>
<evidence type="ECO:0000256" key="3">
    <source>
        <dbReference type="ARBA" id="ARBA00022603"/>
    </source>
</evidence>
<dbReference type="Proteomes" id="UP001081709">
    <property type="component" value="Unassembled WGS sequence"/>
</dbReference>
<dbReference type="EMBL" id="JAPMKV010000004">
    <property type="protein sequence ID" value="MCX7445112.1"/>
    <property type="molecule type" value="Genomic_DNA"/>
</dbReference>
<organism evidence="8 9">
    <name type="scientific">Corynebacterium pygosceleis</name>
    <dbReference type="NCBI Taxonomy" id="2800406"/>
    <lineage>
        <taxon>Bacteria</taxon>
        <taxon>Bacillati</taxon>
        <taxon>Actinomycetota</taxon>
        <taxon>Actinomycetes</taxon>
        <taxon>Mycobacteriales</taxon>
        <taxon>Corynebacteriaceae</taxon>
        <taxon>Corynebacterium</taxon>
    </lineage>
</organism>
<evidence type="ECO:0000313" key="9">
    <source>
        <dbReference type="Proteomes" id="UP001071478"/>
    </source>
</evidence>
<accession>A0A9Q4C994</accession>
<evidence type="ECO:0000313" key="10">
    <source>
        <dbReference type="Proteomes" id="UP001081709"/>
    </source>
</evidence>
<comment type="caution">
    <text evidence="6">Lacks conserved residue(s) required for the propagation of feature annotation.</text>
</comment>
<sequence length="226" mass="24329">MFHVKPPEIDPEELSAPPSPAAAAIFGGNLEKAVAYHRSLATDGAVRGFIGPREIPRLWDRHILNCAVLGEVIPREDGVRVADIGSGAGLPGIPLALARPDLDITLIEPLLKRSTYLSEVVGELGLDNVTVVRGRAEDKVVREQVGRFRVVTSRAVAPLGRLAGWSLPLVARGGEMMALKGTSVREELDRDSREIHRAGGGRARIITAGEDLVDEPATVIVIPRRR</sequence>
<feature type="binding site" evidence="6">
    <location>
        <begin position="136"/>
        <end position="137"/>
    </location>
    <ligand>
        <name>S-adenosyl-L-methionine</name>
        <dbReference type="ChEBI" id="CHEBI:59789"/>
    </ligand>
</feature>
<feature type="binding site" evidence="6">
    <location>
        <position position="154"/>
    </location>
    <ligand>
        <name>S-adenosyl-L-methionine</name>
        <dbReference type="ChEBI" id="CHEBI:59789"/>
    </ligand>
</feature>
<dbReference type="PANTHER" id="PTHR31760">
    <property type="entry name" value="S-ADENOSYL-L-METHIONINE-DEPENDENT METHYLTRANSFERASES SUPERFAMILY PROTEIN"/>
    <property type="match status" value="1"/>
</dbReference>
<evidence type="ECO:0000313" key="7">
    <source>
        <dbReference type="EMBL" id="MCX7445112.1"/>
    </source>
</evidence>
<proteinExistence type="inferred from homology"/>
<gene>
    <name evidence="6 8" type="primary">rsmG</name>
    <name evidence="7" type="ORF">OS125_07610</name>
    <name evidence="8" type="ORF">OS129_06190</name>
</gene>
<keyword evidence="1 6" id="KW-0963">Cytoplasm</keyword>
<evidence type="ECO:0000256" key="4">
    <source>
        <dbReference type="ARBA" id="ARBA00022679"/>
    </source>
</evidence>
<protein>
    <recommendedName>
        <fullName evidence="6">Ribosomal RNA small subunit methyltransferase G</fullName>
        <ecNumber evidence="6">2.1.1.-</ecNumber>
    </recommendedName>
    <alternativeName>
        <fullName evidence="6">16S rRNA 7-methylguanosine methyltransferase</fullName>
        <shortName evidence="6">16S rRNA m7G methyltransferase</shortName>
    </alternativeName>
</protein>
<evidence type="ECO:0000256" key="5">
    <source>
        <dbReference type="ARBA" id="ARBA00022691"/>
    </source>
</evidence>
<comment type="similarity">
    <text evidence="6">Belongs to the methyltransferase superfamily. RNA methyltransferase RsmG family.</text>
</comment>
<keyword evidence="3 6" id="KW-0489">Methyltransferase</keyword>
<evidence type="ECO:0000256" key="1">
    <source>
        <dbReference type="ARBA" id="ARBA00022490"/>
    </source>
</evidence>
<evidence type="ECO:0000256" key="6">
    <source>
        <dbReference type="HAMAP-Rule" id="MF_00074"/>
    </source>
</evidence>
<feature type="binding site" evidence="6">
    <location>
        <position position="85"/>
    </location>
    <ligand>
        <name>S-adenosyl-L-methionine</name>
        <dbReference type="ChEBI" id="CHEBI:59789"/>
    </ligand>
</feature>
<dbReference type="Gene3D" id="3.40.50.150">
    <property type="entry name" value="Vaccinia Virus protein VP39"/>
    <property type="match status" value="1"/>
</dbReference>
<comment type="function">
    <text evidence="6">Specifically methylates the N7 position of a guanine in 16S rRNA.</text>
</comment>
<dbReference type="Proteomes" id="UP001071478">
    <property type="component" value="Unassembled WGS sequence"/>
</dbReference>
<keyword evidence="2 6" id="KW-0698">rRNA processing</keyword>
<evidence type="ECO:0000256" key="2">
    <source>
        <dbReference type="ARBA" id="ARBA00022552"/>
    </source>
</evidence>
<name>A0A9Q4C994_9CORY</name>
<dbReference type="RefSeq" id="WP_248167488.1">
    <property type="nucleotide sequence ID" value="NZ_JALNJA010000002.1"/>
</dbReference>